<evidence type="ECO:0000313" key="3">
    <source>
        <dbReference type="Proteomes" id="UP000230353"/>
    </source>
</evidence>
<dbReference type="Proteomes" id="UP000230353">
    <property type="component" value="Unassembled WGS sequence"/>
</dbReference>
<comment type="caution">
    <text evidence="2">The sequence shown here is derived from an EMBL/GenBank/DDBJ whole genome shotgun (WGS) entry which is preliminary data.</text>
</comment>
<reference evidence="3" key="1">
    <citation type="submission" date="2017-09" db="EMBL/GenBank/DDBJ databases">
        <title>Depth-based differentiation of microbial function through sediment-hosted aquifers and enrichment of novel symbionts in the deep terrestrial subsurface.</title>
        <authorList>
            <person name="Probst A.J."/>
            <person name="Ladd B."/>
            <person name="Jarett J.K."/>
            <person name="Geller-Mcgrath D.E."/>
            <person name="Sieber C.M.K."/>
            <person name="Emerson J.B."/>
            <person name="Anantharaman K."/>
            <person name="Thomas B.C."/>
            <person name="Malmstrom R."/>
            <person name="Stieglmeier M."/>
            <person name="Klingl A."/>
            <person name="Woyke T."/>
            <person name="Ryan C.M."/>
            <person name="Banfield J.F."/>
        </authorList>
    </citation>
    <scope>NUCLEOTIDE SEQUENCE [LARGE SCALE GENOMIC DNA]</scope>
</reference>
<dbReference type="AlphaFoldDB" id="A0A2H0WKV5"/>
<sequence>MPNILSKTPFIPESDFIASGVSYREAGWGLLFKVVVFLLVISLASFGGSLFYKRVLTQQIDELYFSLERAKASFDPILIAEMEDLSKSVPIVEDLIEAHHHPAKIFEFLEDLSSQDIRFTKFSYNFKEDVRPSSSLAPQVQVVVENPVSVSLDGEARSFTVLAEQAEIFSANSDINSFSFSNFSLTRDGNVSFSLEVVLNSAIFKI</sequence>
<keyword evidence="1" id="KW-1133">Transmembrane helix</keyword>
<name>A0A2H0WKV5_9BACT</name>
<organism evidence="2 3">
    <name type="scientific">Candidatus Tagabacteria bacterium CG09_land_8_20_14_0_10_41_14</name>
    <dbReference type="NCBI Taxonomy" id="1975021"/>
    <lineage>
        <taxon>Bacteria</taxon>
        <taxon>Candidatus Tagaibacteriota</taxon>
    </lineage>
</organism>
<dbReference type="EMBL" id="PEZL01000037">
    <property type="protein sequence ID" value="PIS13291.1"/>
    <property type="molecule type" value="Genomic_DNA"/>
</dbReference>
<keyword evidence="1" id="KW-0472">Membrane</keyword>
<proteinExistence type="predicted"/>
<feature type="transmembrane region" description="Helical" evidence="1">
    <location>
        <begin position="30"/>
        <end position="52"/>
    </location>
</feature>
<accession>A0A2H0WKV5</accession>
<gene>
    <name evidence="2" type="ORF">COT67_02535</name>
</gene>
<keyword evidence="1" id="KW-0812">Transmembrane</keyword>
<evidence type="ECO:0000256" key="1">
    <source>
        <dbReference type="SAM" id="Phobius"/>
    </source>
</evidence>
<evidence type="ECO:0008006" key="4">
    <source>
        <dbReference type="Google" id="ProtNLM"/>
    </source>
</evidence>
<evidence type="ECO:0000313" key="2">
    <source>
        <dbReference type="EMBL" id="PIS13291.1"/>
    </source>
</evidence>
<protein>
    <recommendedName>
        <fullName evidence="4">PilN domain-containing protein</fullName>
    </recommendedName>
</protein>